<dbReference type="RefSeq" id="WP_203664730.1">
    <property type="nucleotide sequence ID" value="NZ_BAAAZM010000027.1"/>
</dbReference>
<comment type="caution">
    <text evidence="1">The sequence shown here is derived from an EMBL/GenBank/DDBJ whole genome shotgun (WGS) entry which is preliminary data.</text>
</comment>
<keyword evidence="2" id="KW-1185">Reference proteome</keyword>
<dbReference type="InterPro" id="IPR021456">
    <property type="entry name" value="DUF3107"/>
</dbReference>
<reference evidence="1" key="1">
    <citation type="submission" date="2021-01" db="EMBL/GenBank/DDBJ databases">
        <title>Whole genome shotgun sequence of Actinocatenispora rupis NBRC 107355.</title>
        <authorList>
            <person name="Komaki H."/>
            <person name="Tamura T."/>
        </authorList>
    </citation>
    <scope>NUCLEOTIDE SEQUENCE</scope>
    <source>
        <strain evidence="1">NBRC 107355</strain>
    </source>
</reference>
<dbReference type="EMBL" id="BOMB01000053">
    <property type="protein sequence ID" value="GID16109.1"/>
    <property type="molecule type" value="Genomic_DNA"/>
</dbReference>
<dbReference type="GO" id="GO:0005524">
    <property type="term" value="F:ATP binding"/>
    <property type="evidence" value="ECO:0007669"/>
    <property type="project" value="UniProtKB-KW"/>
</dbReference>
<gene>
    <name evidence="1" type="ORF">Aru02nite_69980</name>
</gene>
<protein>
    <submittedName>
        <fullName evidence="1">ATP-binding protein</fullName>
    </submittedName>
</protein>
<sequence>MEVKIGVQYAPRELVLESTQTPAEVEQAVADALAGKTGALLSLEDEKGRKVIVPVDKIGYVEIAESGARPIGFSAG</sequence>
<keyword evidence="1" id="KW-0067">ATP-binding</keyword>
<dbReference type="AlphaFoldDB" id="A0A8J3NHL6"/>
<dbReference type="Pfam" id="PF11305">
    <property type="entry name" value="DUF3107"/>
    <property type="match status" value="1"/>
</dbReference>
<name>A0A8J3NHL6_9ACTN</name>
<dbReference type="Proteomes" id="UP000612808">
    <property type="component" value="Unassembled WGS sequence"/>
</dbReference>
<organism evidence="1 2">
    <name type="scientific">Actinocatenispora rupis</name>
    <dbReference type="NCBI Taxonomy" id="519421"/>
    <lineage>
        <taxon>Bacteria</taxon>
        <taxon>Bacillati</taxon>
        <taxon>Actinomycetota</taxon>
        <taxon>Actinomycetes</taxon>
        <taxon>Micromonosporales</taxon>
        <taxon>Micromonosporaceae</taxon>
        <taxon>Actinocatenispora</taxon>
    </lineage>
</organism>
<evidence type="ECO:0000313" key="1">
    <source>
        <dbReference type="EMBL" id="GID16109.1"/>
    </source>
</evidence>
<evidence type="ECO:0000313" key="2">
    <source>
        <dbReference type="Proteomes" id="UP000612808"/>
    </source>
</evidence>
<accession>A0A8J3NHL6</accession>
<keyword evidence="1" id="KW-0547">Nucleotide-binding</keyword>
<proteinExistence type="predicted"/>